<evidence type="ECO:0000256" key="2">
    <source>
        <dbReference type="ARBA" id="ARBA00007069"/>
    </source>
</evidence>
<dbReference type="InterPro" id="IPR035906">
    <property type="entry name" value="MetI-like_sf"/>
</dbReference>
<feature type="transmembrane region" description="Helical" evidence="8">
    <location>
        <begin position="102"/>
        <end position="122"/>
    </location>
</feature>
<dbReference type="RefSeq" id="WP_185193571.1">
    <property type="nucleotide sequence ID" value="NZ_JACKXD010000004.1"/>
</dbReference>
<evidence type="ECO:0000256" key="1">
    <source>
        <dbReference type="ARBA" id="ARBA00004651"/>
    </source>
</evidence>
<feature type="transmembrane region" description="Helical" evidence="8">
    <location>
        <begin position="234"/>
        <end position="252"/>
    </location>
</feature>
<evidence type="ECO:0000313" key="10">
    <source>
        <dbReference type="EMBL" id="MBB6647204.1"/>
    </source>
</evidence>
<keyword evidence="3 8" id="KW-0813">Transport</keyword>
<feature type="transmembrane region" description="Helical" evidence="8">
    <location>
        <begin position="134"/>
        <end position="157"/>
    </location>
</feature>
<evidence type="ECO:0000256" key="7">
    <source>
        <dbReference type="ARBA" id="ARBA00023136"/>
    </source>
</evidence>
<evidence type="ECO:0000256" key="4">
    <source>
        <dbReference type="ARBA" id="ARBA00022475"/>
    </source>
</evidence>
<reference evidence="10 11" key="1">
    <citation type="submission" date="2020-08" db="EMBL/GenBank/DDBJ databases">
        <authorList>
            <person name="Seo M.-J."/>
        </authorList>
    </citation>
    <scope>NUCLEOTIDE SEQUENCE [LARGE SCALE GENOMIC DNA]</scope>
    <source>
        <strain evidence="10 11">MBLA0160</strain>
    </source>
</reference>
<evidence type="ECO:0000256" key="3">
    <source>
        <dbReference type="ARBA" id="ARBA00022448"/>
    </source>
</evidence>
<organism evidence="10 11">
    <name type="scientific">Halobellus ruber</name>
    <dbReference type="NCBI Taxonomy" id="2761102"/>
    <lineage>
        <taxon>Archaea</taxon>
        <taxon>Methanobacteriati</taxon>
        <taxon>Methanobacteriota</taxon>
        <taxon>Stenosarchaea group</taxon>
        <taxon>Halobacteria</taxon>
        <taxon>Halobacteriales</taxon>
        <taxon>Haloferacaceae</taxon>
        <taxon>Halobellus</taxon>
    </lineage>
</organism>
<keyword evidence="4" id="KW-1003">Cell membrane</keyword>
<evidence type="ECO:0000256" key="5">
    <source>
        <dbReference type="ARBA" id="ARBA00022692"/>
    </source>
</evidence>
<dbReference type="PANTHER" id="PTHR42929:SF1">
    <property type="entry name" value="INNER MEMBRANE ABC TRANSPORTER PERMEASE PROTEIN YDCU-RELATED"/>
    <property type="match status" value="1"/>
</dbReference>
<dbReference type="Gene3D" id="1.10.3720.10">
    <property type="entry name" value="MetI-like"/>
    <property type="match status" value="1"/>
</dbReference>
<accession>A0A7J9SJS8</accession>
<dbReference type="Proteomes" id="UP000546257">
    <property type="component" value="Unassembled WGS sequence"/>
</dbReference>
<dbReference type="CDD" id="cd06261">
    <property type="entry name" value="TM_PBP2"/>
    <property type="match status" value="1"/>
</dbReference>
<dbReference type="EMBL" id="JACKXD010000004">
    <property type="protein sequence ID" value="MBB6647204.1"/>
    <property type="molecule type" value="Genomic_DNA"/>
</dbReference>
<dbReference type="InterPro" id="IPR000515">
    <property type="entry name" value="MetI-like"/>
</dbReference>
<dbReference type="PANTHER" id="PTHR42929">
    <property type="entry name" value="INNER MEMBRANE ABC TRANSPORTER PERMEASE PROTEIN YDCU-RELATED-RELATED"/>
    <property type="match status" value="1"/>
</dbReference>
<feature type="transmembrane region" description="Helical" evidence="8">
    <location>
        <begin position="282"/>
        <end position="304"/>
    </location>
</feature>
<keyword evidence="11" id="KW-1185">Reference proteome</keyword>
<comment type="caution">
    <text evidence="10">The sequence shown here is derived from an EMBL/GenBank/DDBJ whole genome shotgun (WGS) entry which is preliminary data.</text>
</comment>
<feature type="transmembrane region" description="Helical" evidence="8">
    <location>
        <begin position="42"/>
        <end position="65"/>
    </location>
</feature>
<dbReference type="Pfam" id="PF00528">
    <property type="entry name" value="BPD_transp_1"/>
    <property type="match status" value="1"/>
</dbReference>
<comment type="similarity">
    <text evidence="2">Belongs to the binding-protein-dependent transport system permease family. CysTW subfamily.</text>
</comment>
<dbReference type="PROSITE" id="PS50928">
    <property type="entry name" value="ABC_TM1"/>
    <property type="match status" value="1"/>
</dbReference>
<dbReference type="AlphaFoldDB" id="A0A7J9SJS8"/>
<comment type="subcellular location">
    <subcellularLocation>
        <location evidence="1 8">Cell membrane</location>
        <topology evidence="1 8">Multi-pass membrane protein</topology>
    </subcellularLocation>
</comment>
<evidence type="ECO:0000256" key="8">
    <source>
        <dbReference type="RuleBase" id="RU363032"/>
    </source>
</evidence>
<dbReference type="GO" id="GO:0055085">
    <property type="term" value="P:transmembrane transport"/>
    <property type="evidence" value="ECO:0007669"/>
    <property type="project" value="InterPro"/>
</dbReference>
<keyword evidence="6 8" id="KW-1133">Transmembrane helix</keyword>
<gene>
    <name evidence="10" type="ORF">H5V44_13080</name>
</gene>
<proteinExistence type="inferred from homology"/>
<protein>
    <submittedName>
        <fullName evidence="10">ABC transporter permease</fullName>
    </submittedName>
</protein>
<evidence type="ECO:0000256" key="6">
    <source>
        <dbReference type="ARBA" id="ARBA00022989"/>
    </source>
</evidence>
<evidence type="ECO:0000313" key="11">
    <source>
        <dbReference type="Proteomes" id="UP000546257"/>
    </source>
</evidence>
<feature type="domain" description="ABC transmembrane type-1" evidence="9">
    <location>
        <begin position="98"/>
        <end position="305"/>
    </location>
</feature>
<dbReference type="GO" id="GO:0005886">
    <property type="term" value="C:plasma membrane"/>
    <property type="evidence" value="ECO:0007669"/>
    <property type="project" value="UniProtKB-SubCell"/>
</dbReference>
<dbReference type="SUPFAM" id="SSF161098">
    <property type="entry name" value="MetI-like"/>
    <property type="match status" value="1"/>
</dbReference>
<evidence type="ECO:0000259" key="9">
    <source>
        <dbReference type="PROSITE" id="PS50928"/>
    </source>
</evidence>
<keyword evidence="5 8" id="KW-0812">Transmembrane</keyword>
<name>A0A7J9SJS8_9EURY</name>
<keyword evidence="7 8" id="KW-0472">Membrane</keyword>
<sequence length="319" mass="35052">MSIREGLRYGSLRAKWRVVDALIAAKERVPVHFEDISDRFGYALIIPGILLVSFLAVGMVLLAWYSVLTYDTVEIIIYEYTLGNWEELVDTGAFYTVFFRTILYSAVVTVGCVALAIPYAYLVVRTDRTLFRYLLLFGLFVPFFTGVIIRAYGWLIILGKNGLLSWVLSALSLPSMSFIGTPVAVFVGLLQYLLPFAVLMLTPAIASIDPDLERAARNCGASQWQTFRHVVLPLARPGITAATIVAFTICMANYSIPDLLGGGTISFVANFIYNQVFGTLNYPFAAVLSLALVAVASSFVLIVFKIYGTGTLGVEVDEA</sequence>